<dbReference type="HOGENOM" id="CLU_007795_2_0_3"/>
<dbReference type="eggNOG" id="COG1743">
    <property type="taxonomic scope" value="Bacteria"/>
</dbReference>
<evidence type="ECO:0000313" key="2">
    <source>
        <dbReference type="EMBL" id="ACL44466.1"/>
    </source>
</evidence>
<evidence type="ECO:0000259" key="1">
    <source>
        <dbReference type="Pfam" id="PF06634"/>
    </source>
</evidence>
<dbReference type="KEGG" id="cyn:Cyan7425_2103"/>
<accession>B8HUC1</accession>
<dbReference type="STRING" id="395961.Cyan7425_2103"/>
<dbReference type="InterPro" id="IPR029063">
    <property type="entry name" value="SAM-dependent_MTases_sf"/>
</dbReference>
<protein>
    <recommendedName>
        <fullName evidence="1">DUF1156 domain-containing protein</fullName>
    </recommendedName>
</protein>
<dbReference type="OrthoDB" id="9800801at2"/>
<feature type="domain" description="DUF1156" evidence="1">
    <location>
        <begin position="11"/>
        <end position="82"/>
    </location>
</feature>
<dbReference type="Pfam" id="PF06634">
    <property type="entry name" value="DUF1156"/>
    <property type="match status" value="1"/>
</dbReference>
<name>B8HUC1_CYAP4</name>
<dbReference type="Gene3D" id="3.40.50.150">
    <property type="entry name" value="Vaccinia Virus protein VP39"/>
    <property type="match status" value="1"/>
</dbReference>
<gene>
    <name evidence="2" type="ordered locus">Cyan7425_2103</name>
</gene>
<dbReference type="SUPFAM" id="SSF53335">
    <property type="entry name" value="S-adenosyl-L-methionine-dependent methyltransferases"/>
    <property type="match status" value="1"/>
</dbReference>
<proteinExistence type="predicted"/>
<dbReference type="AlphaFoldDB" id="B8HUC1"/>
<organism evidence="2">
    <name type="scientific">Cyanothece sp. (strain PCC 7425 / ATCC 29141)</name>
    <dbReference type="NCBI Taxonomy" id="395961"/>
    <lineage>
        <taxon>Bacteria</taxon>
        <taxon>Bacillati</taxon>
        <taxon>Cyanobacteriota</taxon>
        <taxon>Cyanophyceae</taxon>
        <taxon>Gomontiellales</taxon>
        <taxon>Cyanothecaceae</taxon>
        <taxon>Cyanothece</taxon>
    </lineage>
</organism>
<sequence>MTYRKKLIEVALPLEAINMESAREKSIRHGHPSTLHLWWARRPLAACRAVLWASLVDDPSSWPDKFPTEEEQQRERQRLFDILGRIAIETDKKGNQKQVVRGLVSWDEVNDPKSKVLEAAQREIARCLAWDRNEEPPTKPDAVREYIAKYAPPVYDPFAGGGSIPLEAQRLGLEAHASDLNPVAVLINKALIEIPPKFKDQPPINPEDRKQIRTWKGAQGLAADIHFYGTWMRDEAFKRIGHLYPKVKLPKEYGGGEATVIAWLWSRTVKCPNPACGCDMPLMRSLALSTKTGKETWVEPIIDRSQAVPTVQFEVKSGKGKIPEGTVSRKGAVCIVCTSPVSLDYVRAEGKAGQMGTKMTAIVIESNSGRTYISADEVHEKIAVSANAGWSPDEPVTTPSHDVDRLPMYGMYTWGDAFSSRQLTTLTTLCELISTAHKVVQANAIDTGLAKEIAILYSDAVVTYLGLCLSKLTDYNSTFVTWSQSRDQAAHVFTKQSLQMVWDYAEVNPFAKAAGDFLVSLKGIGETLEKNSPASKTGYVRQFNAMNIKEQNDKIVISTDPPYFDNVGYSDLSDYFYVWLRRSLCEVYKDLFVTLLTPKNEELIAASHRFNGSRKKAQQFFEEGLRKVFIGMRETVHSDYPLAVYYAFKQTEKDNTEGKSNSAAISSTGWETMLEGLIQANFTITGTLPVRTERSTRSISIGTNSLASSIVLVCRPRPADSPKITRRQFLSELKRELPNAIKTLQQGNVAPVDLAQASIGPGMAVFSKYAAVLENDGSPMRVRTALQLINQILDEFLTEQEGEFDSDSRWALTWFEQYQFEPGQYGDAETLSKAKNTSVQGMVEAGILEAKGGKVRLLKREELQANWNPESDDRIPDWEITQRLIYELDQKGETGAAELLAKLDGRGEVARDLAYRLYSLCDRKGWAQEAIAYNSLVISWPEITRLGSELKAPDSVQTSFL</sequence>
<dbReference type="EMBL" id="CP001344">
    <property type="protein sequence ID" value="ACL44466.1"/>
    <property type="molecule type" value="Genomic_DNA"/>
</dbReference>
<dbReference type="REBASE" id="19893">
    <property type="entry name" value="M.Csp7425ORF2103P"/>
</dbReference>
<reference evidence="2" key="1">
    <citation type="submission" date="2009-01" db="EMBL/GenBank/DDBJ databases">
        <title>Complete sequence of chromosome Cyanothece sp. PCC 7425.</title>
        <authorList>
            <consortium name="US DOE Joint Genome Institute"/>
            <person name="Lucas S."/>
            <person name="Copeland A."/>
            <person name="Lapidus A."/>
            <person name="Glavina del Rio T."/>
            <person name="Dalin E."/>
            <person name="Tice H."/>
            <person name="Bruce D."/>
            <person name="Goodwin L."/>
            <person name="Pitluck S."/>
            <person name="Sims D."/>
            <person name="Meineke L."/>
            <person name="Brettin T."/>
            <person name="Detter J.C."/>
            <person name="Han C."/>
            <person name="Larimer F."/>
            <person name="Land M."/>
            <person name="Hauser L."/>
            <person name="Kyrpides N."/>
            <person name="Ovchinnikova G."/>
            <person name="Liberton M."/>
            <person name="Stoeckel J."/>
            <person name="Banerjee A."/>
            <person name="Singh A."/>
            <person name="Page L."/>
            <person name="Sato H."/>
            <person name="Zhao L."/>
            <person name="Sherman L."/>
            <person name="Pakrasi H."/>
            <person name="Richardson P."/>
        </authorList>
    </citation>
    <scope>NUCLEOTIDE SEQUENCE</scope>
    <source>
        <strain evidence="2">PCC 7425</strain>
    </source>
</reference>
<dbReference type="InterPro" id="IPR009537">
    <property type="entry name" value="DUF1156"/>
</dbReference>